<dbReference type="AlphaFoldDB" id="A0A4Q1RJU3"/>
<dbReference type="RefSeq" id="WP_022171054.1">
    <property type="nucleotide sequence ID" value="NZ_JBGKFY010000003.1"/>
</dbReference>
<keyword evidence="2" id="KW-1185">Reference proteome</keyword>
<sequence>MRLKKIQEALKTKNIIFTYTEEDNCGSLDFQFRGLRYHIWEFVDGDIWGVETNVYHAGKSEDITGDYEKEISELILSWPDMAIPG</sequence>
<comment type="caution">
    <text evidence="1">The sequence shown here is derived from an EMBL/GenBank/DDBJ whole genome shotgun (WGS) entry which is preliminary data.</text>
</comment>
<keyword evidence="1" id="KW-0418">Kinase</keyword>
<name>A0A4Q1RJU3_9FIRM</name>
<evidence type="ECO:0000313" key="2">
    <source>
        <dbReference type="Proteomes" id="UP000290106"/>
    </source>
</evidence>
<dbReference type="GO" id="GO:0016301">
    <property type="term" value="F:kinase activity"/>
    <property type="evidence" value="ECO:0007669"/>
    <property type="project" value="UniProtKB-KW"/>
</dbReference>
<gene>
    <name evidence="1" type="ORF">ETP43_13050</name>
</gene>
<accession>A0A4Q1RJU3</accession>
<evidence type="ECO:0000313" key="1">
    <source>
        <dbReference type="EMBL" id="RXS76036.1"/>
    </source>
</evidence>
<reference evidence="1 2" key="1">
    <citation type="submission" date="2019-01" db="EMBL/GenBank/DDBJ databases">
        <title>Blautia sp. nov. KGMB01111 isolated human feces.</title>
        <authorList>
            <person name="Park J.-E."/>
            <person name="Kim J.-S."/>
            <person name="Park S.-H."/>
        </authorList>
    </citation>
    <scope>NUCLEOTIDE SEQUENCE [LARGE SCALE GENOMIC DNA]</scope>
    <source>
        <strain evidence="1 2">KGMB01111</strain>
    </source>
</reference>
<dbReference type="EMBL" id="SDKC01000001">
    <property type="protein sequence ID" value="RXS76036.1"/>
    <property type="molecule type" value="Genomic_DNA"/>
</dbReference>
<organism evidence="1 2">
    <name type="scientific">Blautia faecicola</name>
    <dbReference type="NCBI Taxonomy" id="2509240"/>
    <lineage>
        <taxon>Bacteria</taxon>
        <taxon>Bacillati</taxon>
        <taxon>Bacillota</taxon>
        <taxon>Clostridia</taxon>
        <taxon>Lachnospirales</taxon>
        <taxon>Lachnospiraceae</taxon>
        <taxon>Blautia</taxon>
    </lineage>
</organism>
<protein>
    <submittedName>
        <fullName evidence="1">Kinase</fullName>
    </submittedName>
</protein>
<proteinExistence type="predicted"/>
<dbReference type="Proteomes" id="UP000290106">
    <property type="component" value="Unassembled WGS sequence"/>
</dbReference>
<keyword evidence="1" id="KW-0808">Transferase</keyword>
<dbReference type="OrthoDB" id="1779136at2"/>